<reference evidence="2 3" key="1">
    <citation type="journal article" date="2013" name="Sci. Rep.">
        <title>Extraordinary expansion of a Sorangium cellulosum genome from an alkaline milieu.</title>
        <authorList>
            <person name="Han K."/>
            <person name="Li Z.F."/>
            <person name="Peng R."/>
            <person name="Zhu L.P."/>
            <person name="Zhou T."/>
            <person name="Wang L.G."/>
            <person name="Li S.G."/>
            <person name="Zhang X.B."/>
            <person name="Hu W."/>
            <person name="Wu Z.H."/>
            <person name="Qin N."/>
            <person name="Li Y.Z."/>
        </authorList>
    </citation>
    <scope>NUCLEOTIDE SEQUENCE [LARGE SCALE GENOMIC DNA]</scope>
    <source>
        <strain evidence="2 3">So0157-2</strain>
    </source>
</reference>
<evidence type="ECO:0000313" key="2">
    <source>
        <dbReference type="EMBL" id="AGP38264.1"/>
    </source>
</evidence>
<dbReference type="AlphaFoldDB" id="S4Y0G7"/>
<sequence>MAPGATSIGVHGATSAPSTSTRIAAPATHRTARRWNTSVGPCTSHSSPAAPAGLPTTRLPRRNDRSSIGPLGGTPTDHRPSRPGQSCTVTAPGAAVTSTASGRNGSAANVPVWCRTPRKSG</sequence>
<evidence type="ECO:0000256" key="1">
    <source>
        <dbReference type="SAM" id="MobiDB-lite"/>
    </source>
</evidence>
<organism evidence="2 3">
    <name type="scientific">Sorangium cellulosum So0157-2</name>
    <dbReference type="NCBI Taxonomy" id="1254432"/>
    <lineage>
        <taxon>Bacteria</taxon>
        <taxon>Pseudomonadati</taxon>
        <taxon>Myxococcota</taxon>
        <taxon>Polyangia</taxon>
        <taxon>Polyangiales</taxon>
        <taxon>Polyangiaceae</taxon>
        <taxon>Sorangium</taxon>
    </lineage>
</organism>
<dbReference type="STRING" id="1254432.SCE1572_29565"/>
<gene>
    <name evidence="2" type="ORF">SCE1572_29565</name>
</gene>
<evidence type="ECO:0000313" key="3">
    <source>
        <dbReference type="Proteomes" id="UP000014803"/>
    </source>
</evidence>
<dbReference type="EMBL" id="CP003969">
    <property type="protein sequence ID" value="AGP38264.1"/>
    <property type="molecule type" value="Genomic_DNA"/>
</dbReference>
<accession>S4Y0G7</accession>
<dbReference type="HOGENOM" id="CLU_2036528_0_0_7"/>
<proteinExistence type="predicted"/>
<feature type="compositionally biased region" description="Polar residues" evidence="1">
    <location>
        <begin position="34"/>
        <end position="47"/>
    </location>
</feature>
<name>S4Y0G7_SORCE</name>
<feature type="region of interest" description="Disordered" evidence="1">
    <location>
        <begin position="1"/>
        <end position="121"/>
    </location>
</feature>
<protein>
    <submittedName>
        <fullName evidence="2">Uncharacterized protein</fullName>
    </submittedName>
</protein>
<feature type="compositionally biased region" description="Polar residues" evidence="1">
    <location>
        <begin position="96"/>
        <end position="107"/>
    </location>
</feature>
<dbReference type="Proteomes" id="UP000014803">
    <property type="component" value="Chromosome"/>
</dbReference>
<dbReference type="KEGG" id="scu:SCE1572_29565"/>